<organism evidence="2 3">
    <name type="scientific">Aspergillus ibericus CBS 121593</name>
    <dbReference type="NCBI Taxonomy" id="1448316"/>
    <lineage>
        <taxon>Eukaryota</taxon>
        <taxon>Fungi</taxon>
        <taxon>Dikarya</taxon>
        <taxon>Ascomycota</taxon>
        <taxon>Pezizomycotina</taxon>
        <taxon>Eurotiomycetes</taxon>
        <taxon>Eurotiomycetidae</taxon>
        <taxon>Eurotiales</taxon>
        <taxon>Aspergillaceae</taxon>
        <taxon>Aspergillus</taxon>
        <taxon>Aspergillus subgen. Circumdati</taxon>
    </lineage>
</organism>
<accession>A0A395GHQ1</accession>
<protein>
    <submittedName>
        <fullName evidence="2">Uncharacterized protein</fullName>
    </submittedName>
</protein>
<dbReference type="GeneID" id="37219867"/>
<name>A0A395GHQ1_9EURO</name>
<evidence type="ECO:0000313" key="2">
    <source>
        <dbReference type="EMBL" id="RAK94939.1"/>
    </source>
</evidence>
<dbReference type="RefSeq" id="XP_025569267.1">
    <property type="nucleotide sequence ID" value="XM_025715002.1"/>
</dbReference>
<evidence type="ECO:0000313" key="3">
    <source>
        <dbReference type="Proteomes" id="UP000249402"/>
    </source>
</evidence>
<proteinExistence type="predicted"/>
<dbReference type="EMBL" id="KZ824511">
    <property type="protein sequence ID" value="RAK94939.1"/>
    <property type="molecule type" value="Genomic_DNA"/>
</dbReference>
<dbReference type="AlphaFoldDB" id="A0A395GHQ1"/>
<evidence type="ECO:0000256" key="1">
    <source>
        <dbReference type="SAM" id="MobiDB-lite"/>
    </source>
</evidence>
<sequence>MNEPYTSLRRGQQELRAPPGLVPHTPYPSKPAVQIAYIVSDGPRASLRELSGGALDPCRRLSNASRAVSVHFRAGRTRRSVPAGIPPHTILSPFSSMFLVFAWSSPVRASQPPGPRLGG</sequence>
<reference evidence="2 3" key="1">
    <citation type="submission" date="2018-02" db="EMBL/GenBank/DDBJ databases">
        <title>The genomes of Aspergillus section Nigri reveals drivers in fungal speciation.</title>
        <authorList>
            <consortium name="DOE Joint Genome Institute"/>
            <person name="Vesth T.C."/>
            <person name="Nybo J."/>
            <person name="Theobald S."/>
            <person name="Brandl J."/>
            <person name="Frisvad J.C."/>
            <person name="Nielsen K.F."/>
            <person name="Lyhne E.K."/>
            <person name="Kogle M.E."/>
            <person name="Kuo A."/>
            <person name="Riley R."/>
            <person name="Clum A."/>
            <person name="Nolan M."/>
            <person name="Lipzen A."/>
            <person name="Salamov A."/>
            <person name="Henrissat B."/>
            <person name="Wiebenga A."/>
            <person name="De vries R.P."/>
            <person name="Grigoriev I.V."/>
            <person name="Mortensen U.H."/>
            <person name="Andersen M.R."/>
            <person name="Baker S.E."/>
        </authorList>
    </citation>
    <scope>NUCLEOTIDE SEQUENCE [LARGE SCALE GENOMIC DNA]</scope>
    <source>
        <strain evidence="2 3">CBS 121593</strain>
    </source>
</reference>
<feature type="region of interest" description="Disordered" evidence="1">
    <location>
        <begin position="1"/>
        <end position="28"/>
    </location>
</feature>
<dbReference type="Proteomes" id="UP000249402">
    <property type="component" value="Unassembled WGS sequence"/>
</dbReference>
<dbReference type="VEuPathDB" id="FungiDB:BO80DRAFT_291761"/>
<gene>
    <name evidence="2" type="ORF">BO80DRAFT_291761</name>
</gene>
<keyword evidence="3" id="KW-1185">Reference proteome</keyword>